<dbReference type="InterPro" id="IPR026341">
    <property type="entry name" value="T9SS_type_B"/>
</dbReference>
<evidence type="ECO:0008006" key="3">
    <source>
        <dbReference type="Google" id="ProtNLM"/>
    </source>
</evidence>
<dbReference type="Pfam" id="PF13585">
    <property type="entry name" value="CHU_C"/>
    <property type="match status" value="1"/>
</dbReference>
<proteinExistence type="predicted"/>
<evidence type="ECO:0000313" key="1">
    <source>
        <dbReference type="EMBL" id="AFM03482.1"/>
    </source>
</evidence>
<dbReference type="OrthoDB" id="1123245at2"/>
<dbReference type="KEGG" id="fli:Fleli_1037"/>
<keyword evidence="2" id="KW-1185">Reference proteome</keyword>
<dbReference type="Proteomes" id="UP000006054">
    <property type="component" value="Chromosome"/>
</dbReference>
<dbReference type="EMBL" id="CP003345">
    <property type="protein sequence ID" value="AFM03482.1"/>
    <property type="molecule type" value="Genomic_DNA"/>
</dbReference>
<dbReference type="NCBIfam" id="TIGR04131">
    <property type="entry name" value="Bac_Flav_CTERM"/>
    <property type="match status" value="1"/>
</dbReference>
<name>I4AHP7_BERLS</name>
<dbReference type="RefSeq" id="WP_014796940.1">
    <property type="nucleotide sequence ID" value="NC_018018.1"/>
</dbReference>
<dbReference type="InterPro" id="IPR013783">
    <property type="entry name" value="Ig-like_fold"/>
</dbReference>
<reference evidence="2" key="1">
    <citation type="submission" date="2012-06" db="EMBL/GenBank/DDBJ databases">
        <title>The complete genome of Flexibacter litoralis DSM 6794.</title>
        <authorList>
            <person name="Lucas S."/>
            <person name="Copeland A."/>
            <person name="Lapidus A."/>
            <person name="Glavina del Rio T."/>
            <person name="Dalin E."/>
            <person name="Tice H."/>
            <person name="Bruce D."/>
            <person name="Goodwin L."/>
            <person name="Pitluck S."/>
            <person name="Peters L."/>
            <person name="Ovchinnikova G."/>
            <person name="Lu M."/>
            <person name="Kyrpides N."/>
            <person name="Mavromatis K."/>
            <person name="Ivanova N."/>
            <person name="Brettin T."/>
            <person name="Detter J.C."/>
            <person name="Han C."/>
            <person name="Larimer F."/>
            <person name="Land M."/>
            <person name="Hauser L."/>
            <person name="Markowitz V."/>
            <person name="Cheng J.-F."/>
            <person name="Hugenholtz P."/>
            <person name="Woyke T."/>
            <person name="Wu D."/>
            <person name="Spring S."/>
            <person name="Lang E."/>
            <person name="Kopitz M."/>
            <person name="Brambilla E."/>
            <person name="Klenk H.-P."/>
            <person name="Eisen J.A."/>
        </authorList>
    </citation>
    <scope>NUCLEOTIDE SEQUENCE [LARGE SCALE GENOMIC DNA]</scope>
    <source>
        <strain evidence="2">ATCC 23117 / DSM 6794 / NBRC 15988 / NCIMB 1366 / Sio-4</strain>
    </source>
</reference>
<protein>
    <recommendedName>
        <fullName evidence="3">Gliding motility-associated C-terminal domain-containing protein</fullName>
    </recommendedName>
</protein>
<sequence length="941" mass="105707" precursor="true">MNKDFFYNLKNIKPIKSNFFISASASKLIFSILLCFLCLTFLSQNAHATHVRAGDLTAKRISDISLTYEITAIIYTDDGGVPPDPEIEFDFGTGETRMVTRLSGVSIGNSTTRNTYTTTYTFPGAGEYNISVAIRNRNENIVNIPNSVNTAFHIQSTFLINPFLGLNRSPVLLVPPIDFARVGEKFIHNPGAYDADGDSLAYIFVTPKRAINTPVEGFSLLDDPSFGGESEDGGATTATLDPITGDLIWDTPGRTGQFNVAFIVQEWREGILIGQVNRDMQIIVRDNPNKRPILEIPQDTCVTAGAFLRGTITATDPDDDFVNLFAYSALFEESQQLEPVPPRNYANFEVSGIQPPNGKEEAIFDWQTVCEDVRLQPYEVTFKAEDQPNPNSDKLVDLKTWRIRVVGPKPDTLIAEVNTIDNSISLSWFSYQCTNASEMTIWRRTGSFEFNPDTCETGLPAYTGYTQIGTNEIGNIFYLDDNDGEGLERGKTYCYRIFAKFPNPAGGESYVSEEVCVTIPTNAPYITKVSVEETDTENGEIQVEWSKPLDLVEEEFPRPYEYELFRADGFAGTQNYTQLGGRFAENDTTFRDTNLNTEEEVYNYRVLFYSNNDLVDSSAVASSVRLSATPLVNAATLNWTATVPWNNTDGRFPQHYIYRQTAADGTDFVLLDSINVFSGTFSYTDTELLDKVEYCYFVTTQGSYNKEGLPEPLLNKSQKVCIVSLDETPPCSPTTLFLDSLICETINFEDPIYCSDSLFRNNLRWQNDYSPDCDLEVSSYNLYFKAQIDDSLQFLVNTTDTTYSHEQVRSVAGCYVVTAVDAAGNESMFSNQVCNDNCPNYELPNVFTPNGDGINDTFRALDCPAFVKNVETKIYSRWEQLVFETTSQEDNNVFIDWNGENDNGKEMPSGMYYFQVKVTFNRLHPTDEVLILKGWVSLLRE</sequence>
<dbReference type="AlphaFoldDB" id="I4AHP7"/>
<evidence type="ECO:0000313" key="2">
    <source>
        <dbReference type="Proteomes" id="UP000006054"/>
    </source>
</evidence>
<organism evidence="1 2">
    <name type="scientific">Bernardetia litoralis (strain ATCC 23117 / DSM 6794 / NBRC 15988 / NCIMB 1366 / Fx l1 / Sio-4)</name>
    <name type="common">Flexibacter litoralis</name>
    <dbReference type="NCBI Taxonomy" id="880071"/>
    <lineage>
        <taxon>Bacteria</taxon>
        <taxon>Pseudomonadati</taxon>
        <taxon>Bacteroidota</taxon>
        <taxon>Cytophagia</taxon>
        <taxon>Cytophagales</taxon>
        <taxon>Bernardetiaceae</taxon>
        <taxon>Bernardetia</taxon>
    </lineage>
</organism>
<dbReference type="HOGENOM" id="CLU_015017_0_0_10"/>
<dbReference type="PATRIC" id="fig|880071.3.peg.1014"/>
<accession>I4AHP7</accession>
<dbReference type="eggNOG" id="COG3291">
    <property type="taxonomic scope" value="Bacteria"/>
</dbReference>
<dbReference type="Gene3D" id="2.60.40.10">
    <property type="entry name" value="Immunoglobulins"/>
    <property type="match status" value="3"/>
</dbReference>
<gene>
    <name evidence="1" type="ordered locus">Fleli_1037</name>
</gene>
<dbReference type="Gene3D" id="2.60.40.4070">
    <property type="match status" value="1"/>
</dbReference>
<dbReference type="STRING" id="880071.Fleli_1037"/>